<name>A0ABD3I0R2_9MARC</name>
<dbReference type="AlphaFoldDB" id="A0ABD3I0R2"/>
<gene>
    <name evidence="1" type="ORF">R1sor_009982</name>
</gene>
<keyword evidence="2" id="KW-1185">Reference proteome</keyword>
<comment type="caution">
    <text evidence="1">The sequence shown here is derived from an EMBL/GenBank/DDBJ whole genome shotgun (WGS) entry which is preliminary data.</text>
</comment>
<reference evidence="1 2" key="1">
    <citation type="submission" date="2024-09" db="EMBL/GenBank/DDBJ databases">
        <title>Chromosome-scale assembly of Riccia sorocarpa.</title>
        <authorList>
            <person name="Paukszto L."/>
        </authorList>
    </citation>
    <scope>NUCLEOTIDE SEQUENCE [LARGE SCALE GENOMIC DNA]</scope>
    <source>
        <strain evidence="1">LP-2024</strain>
        <tissue evidence="1">Aerial parts of the thallus</tissue>
    </source>
</reference>
<evidence type="ECO:0000313" key="2">
    <source>
        <dbReference type="Proteomes" id="UP001633002"/>
    </source>
</evidence>
<proteinExistence type="predicted"/>
<dbReference type="Proteomes" id="UP001633002">
    <property type="component" value="Unassembled WGS sequence"/>
</dbReference>
<sequence length="74" mass="7539">MLLRKLMLSCAFISSSQVCRREVTAAMANKPAVVMRAAAAAALAGIAKAATMFKAAGGLKMGAAVPIFKAIISV</sequence>
<organism evidence="1 2">
    <name type="scientific">Riccia sorocarpa</name>
    <dbReference type="NCBI Taxonomy" id="122646"/>
    <lineage>
        <taxon>Eukaryota</taxon>
        <taxon>Viridiplantae</taxon>
        <taxon>Streptophyta</taxon>
        <taxon>Embryophyta</taxon>
        <taxon>Marchantiophyta</taxon>
        <taxon>Marchantiopsida</taxon>
        <taxon>Marchantiidae</taxon>
        <taxon>Marchantiales</taxon>
        <taxon>Ricciaceae</taxon>
        <taxon>Riccia</taxon>
    </lineage>
</organism>
<dbReference type="EMBL" id="JBJQOH010000002">
    <property type="protein sequence ID" value="KAL3695906.1"/>
    <property type="molecule type" value="Genomic_DNA"/>
</dbReference>
<protein>
    <submittedName>
        <fullName evidence="1">Uncharacterized protein</fullName>
    </submittedName>
</protein>
<evidence type="ECO:0000313" key="1">
    <source>
        <dbReference type="EMBL" id="KAL3695906.1"/>
    </source>
</evidence>
<accession>A0ABD3I0R2</accession>